<keyword evidence="6" id="KW-1185">Reference proteome</keyword>
<dbReference type="EMBL" id="BQKE01000003">
    <property type="protein sequence ID" value="GJM63794.1"/>
    <property type="molecule type" value="Genomic_DNA"/>
</dbReference>
<organism evidence="5 6">
    <name type="scientific">Persicobacter diffluens</name>
    <dbReference type="NCBI Taxonomy" id="981"/>
    <lineage>
        <taxon>Bacteria</taxon>
        <taxon>Pseudomonadati</taxon>
        <taxon>Bacteroidota</taxon>
        <taxon>Cytophagia</taxon>
        <taxon>Cytophagales</taxon>
        <taxon>Persicobacteraceae</taxon>
        <taxon>Persicobacter</taxon>
    </lineage>
</organism>
<gene>
    <name evidence="5" type="ORF">PEDI_43460</name>
</gene>
<keyword evidence="2" id="KW-0175">Coiled coil</keyword>
<dbReference type="Gene3D" id="2.40.50.100">
    <property type="match status" value="1"/>
</dbReference>
<comment type="similarity">
    <text evidence="1">Belongs to the membrane fusion protein (MFP) (TC 8.A.1) family.</text>
</comment>
<sequence>MEQVVRYFWNTLEKPILAMRLYWWPVLLLMAACSSKENETQNQKAALVKAIKVQSVQEGSKHIYTGISAPNKEVALSFRVSGPLSAFNLEEGQYLKKGAFMGQIDPRDFKINLNKAEASFEQRKADRDRAERLHGKNNISQQQYDLAIAQFQNAEAELNNAKNALRDTRISAPFSGFVKTVDVEKGEHVAASQQVVTFLDFSKLKVRCSIPEALALNQDQIEKVTVSFEGLPEKAFDARIKEIGRDPDHIRFAYPMILEIDQPEKGLIGGMPAEVSVYLKEGDANGIMLPSTALMGRPNGEIYVWGVKNGHLEKVQVEVKNLANNDWVNVLPASQDSEWIVSAGGTYLHEGQEVRVKEEVRNVSMR</sequence>
<dbReference type="Pfam" id="PF25876">
    <property type="entry name" value="HH_MFP_RND"/>
    <property type="match status" value="1"/>
</dbReference>
<dbReference type="SUPFAM" id="SSF111369">
    <property type="entry name" value="HlyD-like secretion proteins"/>
    <property type="match status" value="1"/>
</dbReference>
<name>A0AAN4W134_9BACT</name>
<evidence type="ECO:0000313" key="6">
    <source>
        <dbReference type="Proteomes" id="UP001310022"/>
    </source>
</evidence>
<dbReference type="Gene3D" id="1.10.287.470">
    <property type="entry name" value="Helix hairpin bin"/>
    <property type="match status" value="1"/>
</dbReference>
<evidence type="ECO:0000259" key="3">
    <source>
        <dbReference type="Pfam" id="PF25876"/>
    </source>
</evidence>
<evidence type="ECO:0000256" key="1">
    <source>
        <dbReference type="ARBA" id="ARBA00009477"/>
    </source>
</evidence>
<dbReference type="Pfam" id="PF25917">
    <property type="entry name" value="BSH_RND"/>
    <property type="match status" value="1"/>
</dbReference>
<dbReference type="GO" id="GO:0015562">
    <property type="term" value="F:efflux transmembrane transporter activity"/>
    <property type="evidence" value="ECO:0007669"/>
    <property type="project" value="TreeGrafter"/>
</dbReference>
<dbReference type="InterPro" id="IPR006143">
    <property type="entry name" value="RND_pump_MFP"/>
</dbReference>
<dbReference type="Gene3D" id="2.40.30.170">
    <property type="match status" value="1"/>
</dbReference>
<feature type="domain" description="Multidrug resistance protein MdtA-like barrel-sandwich hybrid" evidence="4">
    <location>
        <begin position="74"/>
        <end position="195"/>
    </location>
</feature>
<dbReference type="PANTHER" id="PTHR30469">
    <property type="entry name" value="MULTIDRUG RESISTANCE PROTEIN MDTA"/>
    <property type="match status" value="1"/>
</dbReference>
<comment type="caution">
    <text evidence="5">The sequence shown here is derived from an EMBL/GenBank/DDBJ whole genome shotgun (WGS) entry which is preliminary data.</text>
</comment>
<dbReference type="PROSITE" id="PS51257">
    <property type="entry name" value="PROKAR_LIPOPROTEIN"/>
    <property type="match status" value="1"/>
</dbReference>
<dbReference type="GO" id="GO:1990281">
    <property type="term" value="C:efflux pump complex"/>
    <property type="evidence" value="ECO:0007669"/>
    <property type="project" value="TreeGrafter"/>
</dbReference>
<dbReference type="InterPro" id="IPR058624">
    <property type="entry name" value="MdtA-like_HH"/>
</dbReference>
<dbReference type="PANTHER" id="PTHR30469:SF20">
    <property type="entry name" value="EFFLUX RND TRANSPORTER PERIPLASMIC ADAPTOR SUBUNIT"/>
    <property type="match status" value="1"/>
</dbReference>
<evidence type="ECO:0000313" key="5">
    <source>
        <dbReference type="EMBL" id="GJM63794.1"/>
    </source>
</evidence>
<feature type="coiled-coil region" evidence="2">
    <location>
        <begin position="113"/>
        <end position="171"/>
    </location>
</feature>
<proteinExistence type="inferred from homology"/>
<dbReference type="InterPro" id="IPR058625">
    <property type="entry name" value="MdtA-like_BSH"/>
</dbReference>
<feature type="domain" description="Multidrug resistance protein MdtA-like alpha-helical hairpin" evidence="3">
    <location>
        <begin position="109"/>
        <end position="170"/>
    </location>
</feature>
<dbReference type="Proteomes" id="UP001310022">
    <property type="component" value="Unassembled WGS sequence"/>
</dbReference>
<dbReference type="NCBIfam" id="TIGR01730">
    <property type="entry name" value="RND_mfp"/>
    <property type="match status" value="1"/>
</dbReference>
<dbReference type="AlphaFoldDB" id="A0AAN4W134"/>
<evidence type="ECO:0000256" key="2">
    <source>
        <dbReference type="SAM" id="Coils"/>
    </source>
</evidence>
<protein>
    <submittedName>
        <fullName evidence="5">Hemolysin D</fullName>
    </submittedName>
</protein>
<evidence type="ECO:0000259" key="4">
    <source>
        <dbReference type="Pfam" id="PF25917"/>
    </source>
</evidence>
<reference evidence="5 6" key="1">
    <citation type="submission" date="2021-12" db="EMBL/GenBank/DDBJ databases">
        <title>Genome sequencing of bacteria with rrn-lacking chromosome and rrn-plasmid.</title>
        <authorList>
            <person name="Anda M."/>
            <person name="Iwasaki W."/>
        </authorList>
    </citation>
    <scope>NUCLEOTIDE SEQUENCE [LARGE SCALE GENOMIC DNA]</scope>
    <source>
        <strain evidence="5 6">NBRC 15940</strain>
    </source>
</reference>
<accession>A0AAN4W134</accession>
<dbReference type="Gene3D" id="2.40.420.20">
    <property type="match status" value="1"/>
</dbReference>